<dbReference type="Proteomes" id="UP000019151">
    <property type="component" value="Chromosome"/>
</dbReference>
<dbReference type="STRING" id="861299.J421_0947"/>
<dbReference type="InParanoid" id="W0RBJ9"/>
<keyword evidence="3" id="KW-1185">Reference proteome</keyword>
<dbReference type="InterPro" id="IPR002491">
    <property type="entry name" value="ABC_transptr_periplasmic_BD"/>
</dbReference>
<evidence type="ECO:0000313" key="3">
    <source>
        <dbReference type="Proteomes" id="UP000019151"/>
    </source>
</evidence>
<dbReference type="SUPFAM" id="SSF53807">
    <property type="entry name" value="Helical backbone' metal receptor"/>
    <property type="match status" value="1"/>
</dbReference>
<accession>W0RBJ9</accession>
<feature type="domain" description="Fe/B12 periplasmic-binding" evidence="1">
    <location>
        <begin position="18"/>
        <end position="271"/>
    </location>
</feature>
<evidence type="ECO:0000259" key="1">
    <source>
        <dbReference type="PROSITE" id="PS50983"/>
    </source>
</evidence>
<dbReference type="PATRIC" id="fig|861299.3.peg.962"/>
<dbReference type="AlphaFoldDB" id="W0RBJ9"/>
<reference evidence="2 3" key="1">
    <citation type="journal article" date="2014" name="Genome Announc.">
        <title>Genome Sequence and Methylome of Soil Bacterium Gemmatirosa kalamazoonensis KBS708T, a Member of the Rarely Cultivated Gemmatimonadetes Phylum.</title>
        <authorList>
            <person name="Debruyn J.M."/>
            <person name="Radosevich M."/>
            <person name="Wommack K.E."/>
            <person name="Polson S.W."/>
            <person name="Hauser L.J."/>
            <person name="Fawaz M.N."/>
            <person name="Korlach J."/>
            <person name="Tsai Y.C."/>
        </authorList>
    </citation>
    <scope>NUCLEOTIDE SEQUENCE [LARGE SCALE GENOMIC DNA]</scope>
    <source>
        <strain evidence="2 3">KBS708</strain>
    </source>
</reference>
<protein>
    <submittedName>
        <fullName evidence="2">ABC-type transporter, periplasmic subunit</fullName>
    </submittedName>
</protein>
<dbReference type="RefSeq" id="WP_025410020.1">
    <property type="nucleotide sequence ID" value="NZ_CP007128.1"/>
</dbReference>
<dbReference type="KEGG" id="gba:J421_0947"/>
<dbReference type="eggNOG" id="COG0614">
    <property type="taxonomic scope" value="Bacteria"/>
</dbReference>
<dbReference type="Gene3D" id="3.40.50.1980">
    <property type="entry name" value="Nitrogenase molybdenum iron protein domain"/>
    <property type="match status" value="2"/>
</dbReference>
<name>W0RBJ9_9BACT</name>
<dbReference type="Pfam" id="PF01497">
    <property type="entry name" value="Peripla_BP_2"/>
    <property type="match status" value="1"/>
</dbReference>
<gene>
    <name evidence="2" type="ORF">J421_0947</name>
</gene>
<sequence>MRCRCGRAGDVATDFPRRIVCLSDETTEILYALGAEDRIVGVSKLTVRPAAARRKPRVAAFSTTDADAVLALAPDLVLAFSDVQAEITRELVLRGATVLAFNQRTVAEVLDVVRALGRLVGKAREGDALAAALAAGLEAIRESARRFPRRPRVFFEEWHDPLISGIAWVEELVEIAGGDVVFPELRGCGKSRDRVVDAAEVRARDPEVIVASWCGKAVRKRAIAARPGWDAISAVRDGHVYEIRSSLILQPGPAALTEGVRQLHAILAHVVGAEVPAALRPREPTDATLLAPSVSDV</sequence>
<proteinExistence type="predicted"/>
<dbReference type="InterPro" id="IPR051030">
    <property type="entry name" value="Vitamin_B12-ABC_binding"/>
</dbReference>
<dbReference type="OrthoDB" id="9787772at2"/>
<dbReference type="EMBL" id="CP007128">
    <property type="protein sequence ID" value="AHG88484.1"/>
    <property type="molecule type" value="Genomic_DNA"/>
</dbReference>
<dbReference type="PANTHER" id="PTHR42860">
    <property type="entry name" value="VITAMIN B12-BINDING PROTEIN"/>
    <property type="match status" value="1"/>
</dbReference>
<organism evidence="2 3">
    <name type="scientific">Gemmatirosa kalamazoonensis</name>
    <dbReference type="NCBI Taxonomy" id="861299"/>
    <lineage>
        <taxon>Bacteria</taxon>
        <taxon>Pseudomonadati</taxon>
        <taxon>Gemmatimonadota</taxon>
        <taxon>Gemmatimonadia</taxon>
        <taxon>Gemmatimonadales</taxon>
        <taxon>Gemmatimonadaceae</taxon>
        <taxon>Gemmatirosa</taxon>
    </lineage>
</organism>
<dbReference type="HOGENOM" id="CLU_038034_2_8_0"/>
<evidence type="ECO:0000313" key="2">
    <source>
        <dbReference type="EMBL" id="AHG88484.1"/>
    </source>
</evidence>
<dbReference type="PANTHER" id="PTHR42860:SF2">
    <property type="entry name" value="BLL4160 PROTEIN"/>
    <property type="match status" value="1"/>
</dbReference>
<dbReference type="PROSITE" id="PS50983">
    <property type="entry name" value="FE_B12_PBP"/>
    <property type="match status" value="1"/>
</dbReference>